<accession>A0A9P7DQD9</accession>
<proteinExistence type="predicted"/>
<comment type="caution">
    <text evidence="1">The sequence shown here is derived from an EMBL/GenBank/DDBJ whole genome shotgun (WGS) entry which is preliminary data.</text>
</comment>
<evidence type="ECO:0000313" key="2">
    <source>
        <dbReference type="Proteomes" id="UP000719766"/>
    </source>
</evidence>
<reference evidence="1" key="1">
    <citation type="journal article" date="2020" name="New Phytol.">
        <title>Comparative genomics reveals dynamic genome evolution in host specialist ectomycorrhizal fungi.</title>
        <authorList>
            <person name="Lofgren L.A."/>
            <person name="Nguyen N.H."/>
            <person name="Vilgalys R."/>
            <person name="Ruytinx J."/>
            <person name="Liao H.L."/>
            <person name="Branco S."/>
            <person name="Kuo A."/>
            <person name="LaButti K."/>
            <person name="Lipzen A."/>
            <person name="Andreopoulos W."/>
            <person name="Pangilinan J."/>
            <person name="Riley R."/>
            <person name="Hundley H."/>
            <person name="Na H."/>
            <person name="Barry K."/>
            <person name="Grigoriev I.V."/>
            <person name="Stajich J.E."/>
            <person name="Kennedy P.G."/>
        </authorList>
    </citation>
    <scope>NUCLEOTIDE SEQUENCE</scope>
    <source>
        <strain evidence="1">S12</strain>
    </source>
</reference>
<dbReference type="AlphaFoldDB" id="A0A9P7DQD9"/>
<protein>
    <submittedName>
        <fullName evidence="1">Uncharacterized protein</fullName>
    </submittedName>
</protein>
<organism evidence="1 2">
    <name type="scientific">Suillus plorans</name>
    <dbReference type="NCBI Taxonomy" id="116603"/>
    <lineage>
        <taxon>Eukaryota</taxon>
        <taxon>Fungi</taxon>
        <taxon>Dikarya</taxon>
        <taxon>Basidiomycota</taxon>
        <taxon>Agaricomycotina</taxon>
        <taxon>Agaricomycetes</taxon>
        <taxon>Agaricomycetidae</taxon>
        <taxon>Boletales</taxon>
        <taxon>Suillineae</taxon>
        <taxon>Suillaceae</taxon>
        <taxon>Suillus</taxon>
    </lineage>
</organism>
<dbReference type="EMBL" id="JABBWE010000009">
    <property type="protein sequence ID" value="KAG1800478.1"/>
    <property type="molecule type" value="Genomic_DNA"/>
</dbReference>
<gene>
    <name evidence="1" type="ORF">HD556DRAFT_1305218</name>
</gene>
<dbReference type="OrthoDB" id="3247418at2759"/>
<dbReference type="GeneID" id="64593520"/>
<dbReference type="Proteomes" id="UP000719766">
    <property type="component" value="Unassembled WGS sequence"/>
</dbReference>
<name>A0A9P7DQD9_9AGAM</name>
<dbReference type="RefSeq" id="XP_041164464.1">
    <property type="nucleotide sequence ID" value="XM_041299756.1"/>
</dbReference>
<keyword evidence="2" id="KW-1185">Reference proteome</keyword>
<evidence type="ECO:0000313" key="1">
    <source>
        <dbReference type="EMBL" id="KAG1800478.1"/>
    </source>
</evidence>
<sequence length="356" mass="40270">MPQKVGRTLKIDYIKALVNWHRGQPLAAPQKVRSFETAEVLDQMHNVIHDTTTPTWLGSIPTNFGEASAGTIKADECLWGAGTSHSSDELAVRLKTILDHTMELVGAVYLACARTMTPRRAQAYCSHIAAYVGKLQTIHHTFSVRPNHHASFHIYDYPLLFGPAHSWWSFPFERLIGIIQRIPINHKFGELENTMLLSYIKAARLRRWLARPDCPPAIQECGVLFDRVFNKSAMSSIHELAKDPMNDAIKVADCAATSAVPEDLYTLIRRRMAVLRATLKFDGVIYSKASTHLGNSQIFFYPCRDQTLTPVATSIKYIYTKLYLTDFEPRLENAKVSWVISHFARWRAGERAMGGR</sequence>